<dbReference type="InterPro" id="IPR029058">
    <property type="entry name" value="AB_hydrolase_fold"/>
</dbReference>
<protein>
    <recommendedName>
        <fullName evidence="3">Dienelactone hydrolase domain-containing protein</fullName>
    </recommendedName>
</protein>
<reference evidence="2" key="1">
    <citation type="submission" date="2017-09" db="EMBL/GenBank/DDBJ databases">
        <title>Depth-based differentiation of microbial function through sediment-hosted aquifers and enrichment of novel symbionts in the deep terrestrial subsurface.</title>
        <authorList>
            <person name="Probst A.J."/>
            <person name="Ladd B."/>
            <person name="Jarett J.K."/>
            <person name="Geller-Mcgrath D.E."/>
            <person name="Sieber C.M.K."/>
            <person name="Emerson J.B."/>
            <person name="Anantharaman K."/>
            <person name="Thomas B.C."/>
            <person name="Malmstrom R."/>
            <person name="Stieglmeier M."/>
            <person name="Klingl A."/>
            <person name="Woyke T."/>
            <person name="Ryan C.M."/>
            <person name="Banfield J.F."/>
        </authorList>
    </citation>
    <scope>NUCLEOTIDE SEQUENCE [LARGE SCALE GENOMIC DNA]</scope>
</reference>
<dbReference type="AlphaFoldDB" id="A0A2M8KY78"/>
<dbReference type="EMBL" id="PFEF01000003">
    <property type="protein sequence ID" value="PJE64857.1"/>
    <property type="molecule type" value="Genomic_DNA"/>
</dbReference>
<gene>
    <name evidence="1" type="ORF">COU90_01165</name>
</gene>
<accession>A0A2M8KY78</accession>
<dbReference type="SUPFAM" id="SSF53474">
    <property type="entry name" value="alpha/beta-Hydrolases"/>
    <property type="match status" value="1"/>
</dbReference>
<evidence type="ECO:0000313" key="1">
    <source>
        <dbReference type="EMBL" id="PJE64857.1"/>
    </source>
</evidence>
<proteinExistence type="predicted"/>
<dbReference type="Gene3D" id="3.40.50.1820">
    <property type="entry name" value="alpha/beta hydrolase"/>
    <property type="match status" value="1"/>
</dbReference>
<organism evidence="1 2">
    <name type="scientific">Candidatus Ryanbacteria bacterium CG10_big_fil_rev_8_21_14_0_10_43_42</name>
    <dbReference type="NCBI Taxonomy" id="1974864"/>
    <lineage>
        <taxon>Bacteria</taxon>
        <taxon>Candidatus Ryaniibacteriota</taxon>
    </lineage>
</organism>
<dbReference type="Proteomes" id="UP000229098">
    <property type="component" value="Unassembled WGS sequence"/>
</dbReference>
<evidence type="ECO:0000313" key="2">
    <source>
        <dbReference type="Proteomes" id="UP000229098"/>
    </source>
</evidence>
<evidence type="ECO:0008006" key="3">
    <source>
        <dbReference type="Google" id="ProtNLM"/>
    </source>
</evidence>
<comment type="caution">
    <text evidence="1">The sequence shown here is derived from an EMBL/GenBank/DDBJ whole genome shotgun (WGS) entry which is preliminary data.</text>
</comment>
<sequence>MKVHKLSSVFFGETAIFHYPAKEKTNQAVLVLKGLYGQHVLVGTQSKPSWDNKLAELLGNKNNVFLFNTGRRNAEKNDAFIGKTFQQECDDVQNAFTYCKENILREEVVWGTVAMSFGGTILIGCPNVLQAMQAVVMIGSGCGKSPTTTKPLLSTLPDTSVLLGSLNEFHGSLFFLHGGKDDVVPKESQQKIYNSTTACFSRGWVEFPSFNHELVDPENGVSYTAAAAEKFLTLAFDGIFNS</sequence>
<name>A0A2M8KY78_9BACT</name>